<dbReference type="Proteomes" id="UP001597181">
    <property type="component" value="Unassembled WGS sequence"/>
</dbReference>
<dbReference type="RefSeq" id="WP_343961546.1">
    <property type="nucleotide sequence ID" value="NZ_BAAAKZ010000012.1"/>
</dbReference>
<gene>
    <name evidence="1" type="ORF">ACFQ3U_14960</name>
</gene>
<protein>
    <submittedName>
        <fullName evidence="1">Uncharacterized protein</fullName>
    </submittedName>
</protein>
<keyword evidence="2" id="KW-1185">Reference proteome</keyword>
<proteinExistence type="predicted"/>
<comment type="caution">
    <text evidence="1">The sequence shown here is derived from an EMBL/GenBank/DDBJ whole genome shotgun (WGS) entry which is preliminary data.</text>
</comment>
<accession>A0ABW3TR46</accession>
<sequence>MTQGAPQGLTPWQEVVEVDLPDLRGAKQHIDAVLSGKPAHRIISLSVTSWGEFSNWGTALMVIEFLPLADD</sequence>
<evidence type="ECO:0000313" key="2">
    <source>
        <dbReference type="Proteomes" id="UP001597181"/>
    </source>
</evidence>
<name>A0ABW3TR46_9MICO</name>
<organism evidence="1 2">
    <name type="scientific">Leucobacter albus</name>
    <dbReference type="NCBI Taxonomy" id="272210"/>
    <lineage>
        <taxon>Bacteria</taxon>
        <taxon>Bacillati</taxon>
        <taxon>Actinomycetota</taxon>
        <taxon>Actinomycetes</taxon>
        <taxon>Micrococcales</taxon>
        <taxon>Microbacteriaceae</taxon>
        <taxon>Leucobacter</taxon>
    </lineage>
</organism>
<evidence type="ECO:0000313" key="1">
    <source>
        <dbReference type="EMBL" id="MFD1203196.1"/>
    </source>
</evidence>
<reference evidence="2" key="1">
    <citation type="journal article" date="2019" name="Int. J. Syst. Evol. Microbiol.">
        <title>The Global Catalogue of Microorganisms (GCM) 10K type strain sequencing project: providing services to taxonomists for standard genome sequencing and annotation.</title>
        <authorList>
            <consortium name="The Broad Institute Genomics Platform"/>
            <consortium name="The Broad Institute Genome Sequencing Center for Infectious Disease"/>
            <person name="Wu L."/>
            <person name="Ma J."/>
        </authorList>
    </citation>
    <scope>NUCLEOTIDE SEQUENCE [LARGE SCALE GENOMIC DNA]</scope>
    <source>
        <strain evidence="2">CCUG 50213</strain>
    </source>
</reference>
<dbReference type="EMBL" id="JBHTLY010000009">
    <property type="protein sequence ID" value="MFD1203196.1"/>
    <property type="molecule type" value="Genomic_DNA"/>
</dbReference>